<organism evidence="20 21">
    <name type="scientific">Gemmobacter denitrificans</name>
    <dbReference type="NCBI Taxonomy" id="3123040"/>
    <lineage>
        <taxon>Bacteria</taxon>
        <taxon>Pseudomonadati</taxon>
        <taxon>Pseudomonadota</taxon>
        <taxon>Alphaproteobacteria</taxon>
        <taxon>Rhodobacterales</taxon>
        <taxon>Paracoccaceae</taxon>
        <taxon>Gemmobacter</taxon>
    </lineage>
</organism>
<evidence type="ECO:0000256" key="19">
    <source>
        <dbReference type="HAMAP-Rule" id="MF_00719"/>
    </source>
</evidence>
<evidence type="ECO:0000256" key="3">
    <source>
        <dbReference type="ARBA" id="ARBA00004663"/>
    </source>
</evidence>
<evidence type="ECO:0000256" key="6">
    <source>
        <dbReference type="ARBA" id="ARBA00015850"/>
    </source>
</evidence>
<comment type="pathway">
    <text evidence="3 19">Cofactor biosynthesis; adenosylcobalamin biosynthesis; adenosylcobalamin from cob(II)yrinate a,c-diamide: step 7/7.</text>
</comment>
<evidence type="ECO:0000256" key="1">
    <source>
        <dbReference type="ARBA" id="ARBA00001946"/>
    </source>
</evidence>
<evidence type="ECO:0000256" key="8">
    <source>
        <dbReference type="ARBA" id="ARBA00022573"/>
    </source>
</evidence>
<dbReference type="Pfam" id="PF02654">
    <property type="entry name" value="CobS"/>
    <property type="match status" value="1"/>
</dbReference>
<keyword evidence="12 19" id="KW-1133">Transmembrane helix</keyword>
<dbReference type="EC" id="2.7.8.26" evidence="5 19"/>
<dbReference type="HAMAP" id="MF_00719">
    <property type="entry name" value="CobS"/>
    <property type="match status" value="1"/>
</dbReference>
<dbReference type="PANTHER" id="PTHR34148">
    <property type="entry name" value="ADENOSYLCOBINAMIDE-GDP RIBAZOLETRANSFERASE"/>
    <property type="match status" value="1"/>
</dbReference>
<gene>
    <name evidence="19 20" type="primary">cobS</name>
    <name evidence="20" type="ORF">V6590_05335</name>
</gene>
<evidence type="ECO:0000256" key="18">
    <source>
        <dbReference type="ARBA" id="ARBA00049504"/>
    </source>
</evidence>
<dbReference type="Proteomes" id="UP001431963">
    <property type="component" value="Unassembled WGS sequence"/>
</dbReference>
<feature type="transmembrane region" description="Helical" evidence="19">
    <location>
        <begin position="117"/>
        <end position="135"/>
    </location>
</feature>
<feature type="transmembrane region" description="Helical" evidence="19">
    <location>
        <begin position="42"/>
        <end position="64"/>
    </location>
</feature>
<evidence type="ECO:0000256" key="11">
    <source>
        <dbReference type="ARBA" id="ARBA00022842"/>
    </source>
</evidence>
<protein>
    <recommendedName>
        <fullName evidence="6 19">Adenosylcobinamide-GDP ribazoletransferase</fullName>
        <ecNumber evidence="5 19">2.7.8.26</ecNumber>
    </recommendedName>
    <alternativeName>
        <fullName evidence="16 19">Cobalamin synthase</fullName>
    </alternativeName>
    <alternativeName>
        <fullName evidence="15 19">Cobalamin-5'-phosphate synthase</fullName>
    </alternativeName>
</protein>
<evidence type="ECO:0000256" key="4">
    <source>
        <dbReference type="ARBA" id="ARBA00010561"/>
    </source>
</evidence>
<dbReference type="GO" id="GO:0051073">
    <property type="term" value="F:adenosylcobinamide-GDP ribazoletransferase activity"/>
    <property type="evidence" value="ECO:0007669"/>
    <property type="project" value="UniProtKB-EC"/>
</dbReference>
<evidence type="ECO:0000256" key="12">
    <source>
        <dbReference type="ARBA" id="ARBA00022989"/>
    </source>
</evidence>
<comment type="function">
    <text evidence="14 19">Joins adenosylcobinamide-GDP and alpha-ribazole to generate adenosylcobalamin (Ado-cobalamin). Also synthesizes adenosylcobalamin 5'-phosphate from adenosylcobinamide-GDP and alpha-ribazole 5'-phosphate.</text>
</comment>
<feature type="transmembrane region" description="Helical" evidence="19">
    <location>
        <begin position="71"/>
        <end position="88"/>
    </location>
</feature>
<evidence type="ECO:0000256" key="17">
    <source>
        <dbReference type="ARBA" id="ARBA00048623"/>
    </source>
</evidence>
<evidence type="ECO:0000313" key="21">
    <source>
        <dbReference type="Proteomes" id="UP001431963"/>
    </source>
</evidence>
<dbReference type="RefSeq" id="WP_335420650.1">
    <property type="nucleotide sequence ID" value="NZ_JBALHR010000002.1"/>
</dbReference>
<comment type="catalytic activity">
    <reaction evidence="17 19">
        <text>alpha-ribazole + adenosylcob(III)inamide-GDP = adenosylcob(III)alamin + GMP + H(+)</text>
        <dbReference type="Rhea" id="RHEA:16049"/>
        <dbReference type="ChEBI" id="CHEBI:10329"/>
        <dbReference type="ChEBI" id="CHEBI:15378"/>
        <dbReference type="ChEBI" id="CHEBI:18408"/>
        <dbReference type="ChEBI" id="CHEBI:58115"/>
        <dbReference type="ChEBI" id="CHEBI:60487"/>
        <dbReference type="EC" id="2.7.8.26"/>
    </reaction>
</comment>
<dbReference type="NCBIfam" id="TIGR00317">
    <property type="entry name" value="cobS"/>
    <property type="match status" value="1"/>
</dbReference>
<keyword evidence="13 19" id="KW-0472">Membrane</keyword>
<proteinExistence type="inferred from homology"/>
<dbReference type="InterPro" id="IPR003805">
    <property type="entry name" value="CobS"/>
</dbReference>
<reference evidence="20" key="1">
    <citation type="submission" date="2024-02" db="EMBL/GenBank/DDBJ databases">
        <title>Genome sequences of strain Gemmobacter sp. JM10B15.</title>
        <authorList>
            <person name="Zhang M."/>
        </authorList>
    </citation>
    <scope>NUCLEOTIDE SEQUENCE</scope>
    <source>
        <strain evidence="20">JM10B15</strain>
    </source>
</reference>
<accession>A0ABU8BS87</accession>
<dbReference type="EMBL" id="JBALHR010000002">
    <property type="protein sequence ID" value="MEH7827563.1"/>
    <property type="molecule type" value="Genomic_DNA"/>
</dbReference>
<keyword evidence="11 19" id="KW-0460">Magnesium</keyword>
<comment type="similarity">
    <text evidence="4 19">Belongs to the CobS family.</text>
</comment>
<keyword evidence="8 19" id="KW-0169">Cobalamin biosynthesis</keyword>
<sequence length="255" mass="25431">MAGNDPSGIVTRGLHDLRAGLGLLSRLPLPPLSDWPNPPAVWAWPLAGLVLGALALAGGAAALAFGLSPGLAAALMLMLGTVMTGAMHEDGLADSCDGLWGGWDRDRRLAIMKDSHIGSYGVMGLVLVTLARWSALSALLAVGHWGAALAAAAISRAPMAVLMAALPNARGGGLSASVGRPSQDAAAAACGVALLAGLICTGWVALAMAAAATVVGWLLARIALRKIGGQTGDILGATQQLTELAALACATALLT</sequence>
<keyword evidence="7 19" id="KW-1003">Cell membrane</keyword>
<comment type="catalytic activity">
    <reaction evidence="18 19">
        <text>alpha-ribazole 5'-phosphate + adenosylcob(III)inamide-GDP = adenosylcob(III)alamin 5'-phosphate + GMP + H(+)</text>
        <dbReference type="Rhea" id="RHEA:23560"/>
        <dbReference type="ChEBI" id="CHEBI:15378"/>
        <dbReference type="ChEBI" id="CHEBI:57918"/>
        <dbReference type="ChEBI" id="CHEBI:58115"/>
        <dbReference type="ChEBI" id="CHEBI:60487"/>
        <dbReference type="ChEBI" id="CHEBI:60493"/>
        <dbReference type="EC" id="2.7.8.26"/>
    </reaction>
</comment>
<evidence type="ECO:0000256" key="7">
    <source>
        <dbReference type="ARBA" id="ARBA00022475"/>
    </source>
</evidence>
<evidence type="ECO:0000256" key="13">
    <source>
        <dbReference type="ARBA" id="ARBA00023136"/>
    </source>
</evidence>
<evidence type="ECO:0000256" key="14">
    <source>
        <dbReference type="ARBA" id="ARBA00025228"/>
    </source>
</evidence>
<evidence type="ECO:0000256" key="15">
    <source>
        <dbReference type="ARBA" id="ARBA00032605"/>
    </source>
</evidence>
<evidence type="ECO:0000256" key="16">
    <source>
        <dbReference type="ARBA" id="ARBA00032853"/>
    </source>
</evidence>
<keyword evidence="21" id="KW-1185">Reference proteome</keyword>
<feature type="transmembrane region" description="Helical" evidence="19">
    <location>
        <begin position="186"/>
        <end position="219"/>
    </location>
</feature>
<evidence type="ECO:0000256" key="9">
    <source>
        <dbReference type="ARBA" id="ARBA00022679"/>
    </source>
</evidence>
<comment type="caution">
    <text evidence="20">The sequence shown here is derived from an EMBL/GenBank/DDBJ whole genome shotgun (WGS) entry which is preliminary data.</text>
</comment>
<comment type="cofactor">
    <cofactor evidence="1 19">
        <name>Mg(2+)</name>
        <dbReference type="ChEBI" id="CHEBI:18420"/>
    </cofactor>
</comment>
<comment type="subcellular location">
    <subcellularLocation>
        <location evidence="2 19">Cell membrane</location>
        <topology evidence="2 19">Multi-pass membrane protein</topology>
    </subcellularLocation>
</comment>
<dbReference type="PANTHER" id="PTHR34148:SF1">
    <property type="entry name" value="ADENOSYLCOBINAMIDE-GDP RIBAZOLETRANSFERASE"/>
    <property type="match status" value="1"/>
</dbReference>
<feature type="transmembrane region" description="Helical" evidence="19">
    <location>
        <begin position="147"/>
        <end position="166"/>
    </location>
</feature>
<evidence type="ECO:0000313" key="20">
    <source>
        <dbReference type="EMBL" id="MEH7827563.1"/>
    </source>
</evidence>
<keyword evidence="10 19" id="KW-0812">Transmembrane</keyword>
<keyword evidence="9 19" id="KW-0808">Transferase</keyword>
<name>A0ABU8BS87_9RHOB</name>
<evidence type="ECO:0000256" key="5">
    <source>
        <dbReference type="ARBA" id="ARBA00013200"/>
    </source>
</evidence>
<evidence type="ECO:0000256" key="10">
    <source>
        <dbReference type="ARBA" id="ARBA00022692"/>
    </source>
</evidence>
<evidence type="ECO:0000256" key="2">
    <source>
        <dbReference type="ARBA" id="ARBA00004651"/>
    </source>
</evidence>